<dbReference type="Proteomes" id="UP000298781">
    <property type="component" value="Chromosome"/>
</dbReference>
<dbReference type="EMBL" id="CP039690">
    <property type="protein sequence ID" value="QCI67197.1"/>
    <property type="molecule type" value="Genomic_DNA"/>
</dbReference>
<evidence type="ECO:0000259" key="2">
    <source>
        <dbReference type="Pfam" id="PF13193"/>
    </source>
</evidence>
<proteinExistence type="predicted"/>
<dbReference type="PANTHER" id="PTHR43767">
    <property type="entry name" value="LONG-CHAIN-FATTY-ACID--COA LIGASE"/>
    <property type="match status" value="1"/>
</dbReference>
<dbReference type="InterPro" id="IPR000873">
    <property type="entry name" value="AMP-dep_synth/lig_dom"/>
</dbReference>
<evidence type="ECO:0000259" key="1">
    <source>
        <dbReference type="Pfam" id="PF00501"/>
    </source>
</evidence>
<dbReference type="Pfam" id="PF13193">
    <property type="entry name" value="AMP-binding_C"/>
    <property type="match status" value="1"/>
</dbReference>
<dbReference type="Pfam" id="PF00501">
    <property type="entry name" value="AMP-binding"/>
    <property type="match status" value="1"/>
</dbReference>
<dbReference type="InterPro" id="IPR042099">
    <property type="entry name" value="ANL_N_sf"/>
</dbReference>
<dbReference type="AlphaFoldDB" id="A0A4D7BHB8"/>
<keyword evidence="4" id="KW-1185">Reference proteome</keyword>
<feature type="domain" description="AMP-dependent synthetase/ligase" evidence="1">
    <location>
        <begin position="38"/>
        <end position="390"/>
    </location>
</feature>
<dbReference type="PANTHER" id="PTHR43767:SF1">
    <property type="entry name" value="NONRIBOSOMAL PEPTIDE SYNTHASE PES1 (EUROFUNG)-RELATED"/>
    <property type="match status" value="1"/>
</dbReference>
<organism evidence="3 4">
    <name type="scientific">Phreatobacter stygius</name>
    <dbReference type="NCBI Taxonomy" id="1940610"/>
    <lineage>
        <taxon>Bacteria</taxon>
        <taxon>Pseudomonadati</taxon>
        <taxon>Pseudomonadota</taxon>
        <taxon>Alphaproteobacteria</taxon>
        <taxon>Hyphomicrobiales</taxon>
        <taxon>Phreatobacteraceae</taxon>
        <taxon>Phreatobacter</taxon>
    </lineage>
</organism>
<name>A0A4D7BHB8_9HYPH</name>
<evidence type="ECO:0000313" key="3">
    <source>
        <dbReference type="EMBL" id="QCI67197.1"/>
    </source>
</evidence>
<gene>
    <name evidence="3" type="ORF">E8M01_24960</name>
</gene>
<dbReference type="InterPro" id="IPR045851">
    <property type="entry name" value="AMP-bd_C_sf"/>
</dbReference>
<feature type="domain" description="AMP-binding enzyme C-terminal" evidence="2">
    <location>
        <begin position="441"/>
        <end position="519"/>
    </location>
</feature>
<dbReference type="PROSITE" id="PS00455">
    <property type="entry name" value="AMP_BINDING"/>
    <property type="match status" value="1"/>
</dbReference>
<dbReference type="Gene3D" id="3.30.300.30">
    <property type="match status" value="1"/>
</dbReference>
<dbReference type="InterPro" id="IPR020845">
    <property type="entry name" value="AMP-binding_CS"/>
</dbReference>
<accession>A0A4D7BHB8</accession>
<dbReference type="Gene3D" id="3.40.50.12780">
    <property type="entry name" value="N-terminal domain of ligase-like"/>
    <property type="match status" value="1"/>
</dbReference>
<dbReference type="SUPFAM" id="SSF56801">
    <property type="entry name" value="Acetyl-CoA synthetase-like"/>
    <property type="match status" value="1"/>
</dbReference>
<dbReference type="GO" id="GO:0016878">
    <property type="term" value="F:acid-thiol ligase activity"/>
    <property type="evidence" value="ECO:0007669"/>
    <property type="project" value="UniProtKB-ARBA"/>
</dbReference>
<dbReference type="OrthoDB" id="7315605at2"/>
<protein>
    <submittedName>
        <fullName evidence="3">Acyl--CoA ligase</fullName>
    </submittedName>
</protein>
<dbReference type="RefSeq" id="WP_136962632.1">
    <property type="nucleotide sequence ID" value="NZ_CP039690.1"/>
</dbReference>
<keyword evidence="3" id="KW-0436">Ligase</keyword>
<dbReference type="InterPro" id="IPR050237">
    <property type="entry name" value="ATP-dep_AMP-bd_enzyme"/>
</dbReference>
<dbReference type="KEGG" id="pstg:E8M01_24960"/>
<reference evidence="3 4" key="1">
    <citation type="submission" date="2019-04" db="EMBL/GenBank/DDBJ databases">
        <title>Phreatobacter aquaticus sp. nov.</title>
        <authorList>
            <person name="Choi A."/>
        </authorList>
    </citation>
    <scope>NUCLEOTIDE SEQUENCE [LARGE SCALE GENOMIC DNA]</scope>
    <source>
        <strain evidence="3 4">KCTC 52518</strain>
    </source>
</reference>
<dbReference type="InterPro" id="IPR025110">
    <property type="entry name" value="AMP-bd_C"/>
</dbReference>
<evidence type="ECO:0000313" key="4">
    <source>
        <dbReference type="Proteomes" id="UP000298781"/>
    </source>
</evidence>
<sequence length="545" mass="61313">MTSIDPNKVAVARARTRALEAEFEPTTIGAFVTRRCLELGDTVAIEVFDRQERMTYAEVERASNRIGHALRTLGIAKGDRVAVMLPNRIAYPLTWLALAKIGAIHVPVNTRYTPREIDYVTRDSGARAMIIDRQFLDTFQAMDERPEGLDDTRVVVIDGVAPAGMASFEALVAAAPETSCLDATVTPDDLVNLQYTSGTTGFPKGCMLSHEYWLILSFTAMHWDHMRATRLLTAQPFFYMDPQWHLLKTFRLGGTLFVAPQLSASRYVGWVKQFRVDWCQFPLLATRQPEAPDDRDTALKQVAAFGWDGETCRAFKRRFGVMARESFGMTEIGLGTWMPPELDEMYDSASVGIDGPFRETSIRDEAGNPVTPGERGELWVRGRSILQGYWNKPEANADAFREGGWFRTGDVFEADANGFLWLVGRIKDMIRRSSENISAREVEAVVRELPEVEDCAAVAVPDPKRGEEVKIYIQLKHGCAPDDLPFQRVRDHCRRGLAAFKVPRYYALVDSFPRTVSNKIEKRNLIAGVSDLRTDAWDAEDQVTR</sequence>